<proteinExistence type="predicted"/>
<dbReference type="GO" id="GO:0016853">
    <property type="term" value="F:isomerase activity"/>
    <property type="evidence" value="ECO:0007669"/>
    <property type="project" value="UniProtKB-KW"/>
</dbReference>
<dbReference type="Gene3D" id="3.40.50.720">
    <property type="entry name" value="NAD(P)-binding Rossmann-like Domain"/>
    <property type="match status" value="1"/>
</dbReference>
<keyword evidence="3" id="KW-0511">Multifunctional enzyme</keyword>
<dbReference type="SUPFAM" id="SSF51735">
    <property type="entry name" value="NAD(P)-binding Rossmann-fold domains"/>
    <property type="match status" value="1"/>
</dbReference>
<dbReference type="Pfam" id="PF02737">
    <property type="entry name" value="3HCDH_N"/>
    <property type="match status" value="1"/>
</dbReference>
<dbReference type="GO" id="GO:0070403">
    <property type="term" value="F:NAD+ binding"/>
    <property type="evidence" value="ECO:0007669"/>
    <property type="project" value="InterPro"/>
</dbReference>
<dbReference type="Proteomes" id="UP001188597">
    <property type="component" value="Unassembled WGS sequence"/>
</dbReference>
<evidence type="ECO:0000256" key="2">
    <source>
        <dbReference type="ARBA" id="ARBA00023239"/>
    </source>
</evidence>
<dbReference type="GO" id="GO:0016829">
    <property type="term" value="F:lyase activity"/>
    <property type="evidence" value="ECO:0007669"/>
    <property type="project" value="UniProtKB-KW"/>
</dbReference>
<dbReference type="GO" id="GO:0003857">
    <property type="term" value="F:(3S)-3-hydroxyacyl-CoA dehydrogenase (NAD+) activity"/>
    <property type="evidence" value="ECO:0007669"/>
    <property type="project" value="TreeGrafter"/>
</dbReference>
<keyword evidence="2" id="KW-0456">Lyase</keyword>
<dbReference type="PANTHER" id="PTHR23309:SF9">
    <property type="entry name" value="PEROXISOMAL FATTY ACID BETA-OXIDATION MULTIFUNCTIONAL PROTEIN MFP2"/>
    <property type="match status" value="1"/>
</dbReference>
<dbReference type="GO" id="GO:0005777">
    <property type="term" value="C:peroxisome"/>
    <property type="evidence" value="ECO:0007669"/>
    <property type="project" value="TreeGrafter"/>
</dbReference>
<accession>A0AA88W497</accession>
<sequence length="129" mass="14207">MGSGIATVFILSNYRVILKEVNKDYLLAGIGRVKANLQSHVNKGKMTQEKLKTSLSLLKGVLDYDCFTDVDLVIEAVVEDVSLKQQIFIDLEKYCPQHCILASNTSTIDLDLIGKGTKSHDRIIGGPLL</sequence>
<evidence type="ECO:0000259" key="4">
    <source>
        <dbReference type="Pfam" id="PF02737"/>
    </source>
</evidence>
<protein>
    <recommendedName>
        <fullName evidence="4">3-hydroxyacyl-CoA dehydrogenase NAD binding domain-containing protein</fullName>
    </recommendedName>
</protein>
<keyword evidence="1" id="KW-0413">Isomerase</keyword>
<feature type="domain" description="3-hydroxyacyl-CoA dehydrogenase NAD binding" evidence="4">
    <location>
        <begin position="1"/>
        <end position="125"/>
    </location>
</feature>
<evidence type="ECO:0000256" key="1">
    <source>
        <dbReference type="ARBA" id="ARBA00023235"/>
    </source>
</evidence>
<gene>
    <name evidence="5" type="ORF">RJ639_045543</name>
</gene>
<evidence type="ECO:0000256" key="3">
    <source>
        <dbReference type="ARBA" id="ARBA00023268"/>
    </source>
</evidence>
<dbReference type="InterPro" id="IPR036291">
    <property type="entry name" value="NAD(P)-bd_dom_sf"/>
</dbReference>
<reference evidence="5" key="1">
    <citation type="submission" date="2022-12" db="EMBL/GenBank/DDBJ databases">
        <title>Draft genome assemblies for two species of Escallonia (Escalloniales).</title>
        <authorList>
            <person name="Chanderbali A."/>
            <person name="Dervinis C."/>
            <person name="Anghel I."/>
            <person name="Soltis D."/>
            <person name="Soltis P."/>
            <person name="Zapata F."/>
        </authorList>
    </citation>
    <scope>NUCLEOTIDE SEQUENCE</scope>
    <source>
        <strain evidence="5">UCBG64.0493</strain>
        <tissue evidence="5">Leaf</tissue>
    </source>
</reference>
<organism evidence="5 6">
    <name type="scientific">Escallonia herrerae</name>
    <dbReference type="NCBI Taxonomy" id="1293975"/>
    <lineage>
        <taxon>Eukaryota</taxon>
        <taxon>Viridiplantae</taxon>
        <taxon>Streptophyta</taxon>
        <taxon>Embryophyta</taxon>
        <taxon>Tracheophyta</taxon>
        <taxon>Spermatophyta</taxon>
        <taxon>Magnoliopsida</taxon>
        <taxon>eudicotyledons</taxon>
        <taxon>Gunneridae</taxon>
        <taxon>Pentapetalae</taxon>
        <taxon>asterids</taxon>
        <taxon>campanulids</taxon>
        <taxon>Escalloniales</taxon>
        <taxon>Escalloniaceae</taxon>
        <taxon>Escallonia</taxon>
    </lineage>
</organism>
<evidence type="ECO:0000313" key="6">
    <source>
        <dbReference type="Proteomes" id="UP001188597"/>
    </source>
</evidence>
<comment type="caution">
    <text evidence="5">The sequence shown here is derived from an EMBL/GenBank/DDBJ whole genome shotgun (WGS) entry which is preliminary data.</text>
</comment>
<dbReference type="InterPro" id="IPR006176">
    <property type="entry name" value="3-OHacyl-CoA_DH_NAD-bd"/>
</dbReference>
<dbReference type="PANTHER" id="PTHR23309">
    <property type="entry name" value="3-HYDROXYACYL-COA DEHYROGENASE"/>
    <property type="match status" value="1"/>
</dbReference>
<dbReference type="GO" id="GO:0006635">
    <property type="term" value="P:fatty acid beta-oxidation"/>
    <property type="evidence" value="ECO:0007669"/>
    <property type="project" value="TreeGrafter"/>
</dbReference>
<dbReference type="EMBL" id="JAVXUP010000793">
    <property type="protein sequence ID" value="KAK3020861.1"/>
    <property type="molecule type" value="Genomic_DNA"/>
</dbReference>
<name>A0AA88W497_9ASTE</name>
<evidence type="ECO:0000313" key="5">
    <source>
        <dbReference type="EMBL" id="KAK3020861.1"/>
    </source>
</evidence>
<keyword evidence="6" id="KW-1185">Reference proteome</keyword>
<dbReference type="AlphaFoldDB" id="A0AA88W497"/>